<dbReference type="CDD" id="cd00190">
    <property type="entry name" value="Tryp_SPc"/>
    <property type="match status" value="1"/>
</dbReference>
<sequence length="411" mass="44711">MKLAFLCVVNLSLALCAVLDKGPSPSTISAESSPLPTNSSEPRAQWGEEEVPNGPVPQRNIPIRQCVGSIAFKSQGSSMFYGSLLGSYRSLGEQSCANLCYEHPYCETANYIEENHVCELNSETRSTHQNWYRHKTGVSMIEDVRCDAGAQGTCGLPPIEPRLNSASIGYAINPTNSFALMTEVRPNSFPWLVSIQRDRQHVCSGVLISEYDVLTSASCFSRGGNPSAYQAILGGHSAKSPNPGQQTSQVAAVAIHDQYKPAWSRENDIALVRLQRSAWSSPNSNIRPACVPPSVAVFPELCVTVGWGRISGAAAVDELSEIVTPPIRRQVCNQPEWYNDQVKESMLCAGYSQAMPCQADVGGPLLCQLNGTWSVYGVGSWGEGCARSFKPMVYTNVPYFASWVRSKITTQ</sequence>
<organism evidence="8 9">
    <name type="scientific">Plectus sambesii</name>
    <dbReference type="NCBI Taxonomy" id="2011161"/>
    <lineage>
        <taxon>Eukaryota</taxon>
        <taxon>Metazoa</taxon>
        <taxon>Ecdysozoa</taxon>
        <taxon>Nematoda</taxon>
        <taxon>Chromadorea</taxon>
        <taxon>Plectida</taxon>
        <taxon>Plectina</taxon>
        <taxon>Plectoidea</taxon>
        <taxon>Plectidae</taxon>
        <taxon>Plectus</taxon>
    </lineage>
</organism>
<dbReference type="AlphaFoldDB" id="A0A914UNF9"/>
<feature type="domain" description="Peptidase S1" evidence="6">
    <location>
        <begin position="167"/>
        <end position="409"/>
    </location>
</feature>
<evidence type="ECO:0000256" key="3">
    <source>
        <dbReference type="ARBA" id="ARBA00024195"/>
    </source>
</evidence>
<dbReference type="PROSITE" id="PS50240">
    <property type="entry name" value="TRYPSIN_DOM"/>
    <property type="match status" value="1"/>
</dbReference>
<keyword evidence="2" id="KW-1015">Disulfide bond</keyword>
<evidence type="ECO:0000256" key="2">
    <source>
        <dbReference type="ARBA" id="ARBA00023157"/>
    </source>
</evidence>
<dbReference type="GO" id="GO:0006508">
    <property type="term" value="P:proteolysis"/>
    <property type="evidence" value="ECO:0007669"/>
    <property type="project" value="InterPro"/>
</dbReference>
<comment type="similarity">
    <text evidence="3">Belongs to the peptidase S1 family. CLIP subfamily.</text>
</comment>
<dbReference type="SUPFAM" id="SSF57414">
    <property type="entry name" value="Hairpin loop containing domain-like"/>
    <property type="match status" value="1"/>
</dbReference>
<proteinExistence type="inferred from homology"/>
<evidence type="ECO:0000313" key="9">
    <source>
        <dbReference type="WBParaSite" id="PSAMB.scaffold11008size3666.g33792.t1"/>
    </source>
</evidence>
<evidence type="ECO:0000313" key="8">
    <source>
        <dbReference type="Proteomes" id="UP000887566"/>
    </source>
</evidence>
<dbReference type="InterPro" id="IPR001314">
    <property type="entry name" value="Peptidase_S1A"/>
</dbReference>
<feature type="region of interest" description="Disordered" evidence="4">
    <location>
        <begin position="27"/>
        <end position="59"/>
    </location>
</feature>
<keyword evidence="5" id="KW-0732">Signal</keyword>
<feature type="compositionally biased region" description="Polar residues" evidence="4">
    <location>
        <begin position="27"/>
        <end position="42"/>
    </location>
</feature>
<evidence type="ECO:0000256" key="4">
    <source>
        <dbReference type="SAM" id="MobiDB-lite"/>
    </source>
</evidence>
<dbReference type="SUPFAM" id="SSF50494">
    <property type="entry name" value="Trypsin-like serine proteases"/>
    <property type="match status" value="1"/>
</dbReference>
<accession>A0A914UNF9</accession>
<dbReference type="Proteomes" id="UP000887566">
    <property type="component" value="Unplaced"/>
</dbReference>
<evidence type="ECO:0000256" key="1">
    <source>
        <dbReference type="ARBA" id="ARBA00022737"/>
    </source>
</evidence>
<dbReference type="Pfam" id="PF00024">
    <property type="entry name" value="PAN_1"/>
    <property type="match status" value="1"/>
</dbReference>
<dbReference type="SMART" id="SM00020">
    <property type="entry name" value="Tryp_SPc"/>
    <property type="match status" value="1"/>
</dbReference>
<evidence type="ECO:0000256" key="5">
    <source>
        <dbReference type="SAM" id="SignalP"/>
    </source>
</evidence>
<feature type="domain" description="Apple" evidence="7">
    <location>
        <begin position="66"/>
        <end position="146"/>
    </location>
</feature>
<dbReference type="GO" id="GO:0004252">
    <property type="term" value="F:serine-type endopeptidase activity"/>
    <property type="evidence" value="ECO:0007669"/>
    <property type="project" value="InterPro"/>
</dbReference>
<protein>
    <submittedName>
        <fullName evidence="9">Uncharacterized protein</fullName>
    </submittedName>
</protein>
<dbReference type="FunFam" id="2.40.10.10:FF:000068">
    <property type="entry name" value="transmembrane protease serine 2"/>
    <property type="match status" value="1"/>
</dbReference>
<dbReference type="FunFam" id="2.40.10.10:FF:000002">
    <property type="entry name" value="Transmembrane protease serine"/>
    <property type="match status" value="1"/>
</dbReference>
<feature type="signal peptide" evidence="5">
    <location>
        <begin position="1"/>
        <end position="16"/>
    </location>
</feature>
<evidence type="ECO:0000259" key="6">
    <source>
        <dbReference type="PROSITE" id="PS50240"/>
    </source>
</evidence>
<dbReference type="PROSITE" id="PS50948">
    <property type="entry name" value="PAN"/>
    <property type="match status" value="1"/>
</dbReference>
<keyword evidence="8" id="KW-1185">Reference proteome</keyword>
<dbReference type="InterPro" id="IPR003609">
    <property type="entry name" value="Pan_app"/>
</dbReference>
<dbReference type="PANTHER" id="PTHR24252:SF7">
    <property type="entry name" value="HYALIN"/>
    <property type="match status" value="1"/>
</dbReference>
<reference evidence="9" key="1">
    <citation type="submission" date="2022-11" db="UniProtKB">
        <authorList>
            <consortium name="WormBaseParasite"/>
        </authorList>
    </citation>
    <scope>IDENTIFICATION</scope>
</reference>
<dbReference type="WBParaSite" id="PSAMB.scaffold11008size3666.g33792.t1">
    <property type="protein sequence ID" value="PSAMB.scaffold11008size3666.g33792.t1"/>
    <property type="gene ID" value="PSAMB.scaffold11008size3666.g33792"/>
</dbReference>
<dbReference type="PRINTS" id="PR00722">
    <property type="entry name" value="CHYMOTRYPSIN"/>
</dbReference>
<dbReference type="InterPro" id="IPR043504">
    <property type="entry name" value="Peptidase_S1_PA_chymotrypsin"/>
</dbReference>
<dbReference type="Gene3D" id="2.40.10.10">
    <property type="entry name" value="Trypsin-like serine proteases"/>
    <property type="match status" value="1"/>
</dbReference>
<dbReference type="Pfam" id="PF00089">
    <property type="entry name" value="Trypsin"/>
    <property type="match status" value="1"/>
</dbReference>
<dbReference type="PANTHER" id="PTHR24252">
    <property type="entry name" value="ACROSIN-RELATED"/>
    <property type="match status" value="1"/>
</dbReference>
<dbReference type="InterPro" id="IPR009003">
    <property type="entry name" value="Peptidase_S1_PA"/>
</dbReference>
<dbReference type="InterPro" id="IPR001254">
    <property type="entry name" value="Trypsin_dom"/>
</dbReference>
<feature type="chain" id="PRO_5036883784" evidence="5">
    <location>
        <begin position="17"/>
        <end position="411"/>
    </location>
</feature>
<keyword evidence="1" id="KW-0677">Repeat</keyword>
<evidence type="ECO:0000259" key="7">
    <source>
        <dbReference type="PROSITE" id="PS50948"/>
    </source>
</evidence>
<name>A0A914UNF9_9BILA</name>